<dbReference type="Proteomes" id="UP000824037">
    <property type="component" value="Unassembled WGS sequence"/>
</dbReference>
<dbReference type="AlphaFoldDB" id="A0A9D2EHU7"/>
<gene>
    <name evidence="3" type="ORF">H9815_19570</name>
</gene>
<name>A0A9D2EHU7_9MICO</name>
<protein>
    <submittedName>
        <fullName evidence="3">Glycoside hydrolase</fullName>
    </submittedName>
</protein>
<dbReference type="SUPFAM" id="SSF50939">
    <property type="entry name" value="Sialidases"/>
    <property type="match status" value="1"/>
</dbReference>
<dbReference type="Gene3D" id="2.60.120.200">
    <property type="match status" value="1"/>
</dbReference>
<dbReference type="InterPro" id="IPR006311">
    <property type="entry name" value="TAT_signal"/>
</dbReference>
<evidence type="ECO:0000259" key="2">
    <source>
        <dbReference type="Pfam" id="PF13088"/>
    </source>
</evidence>
<dbReference type="GO" id="GO:0016787">
    <property type="term" value="F:hydrolase activity"/>
    <property type="evidence" value="ECO:0007669"/>
    <property type="project" value="UniProtKB-KW"/>
</dbReference>
<feature type="domain" description="Sialidase" evidence="2">
    <location>
        <begin position="393"/>
        <end position="609"/>
    </location>
</feature>
<evidence type="ECO:0000313" key="3">
    <source>
        <dbReference type="EMBL" id="HIZ37979.1"/>
    </source>
</evidence>
<dbReference type="InterPro" id="IPR011040">
    <property type="entry name" value="Sialidase"/>
</dbReference>
<reference evidence="3" key="2">
    <citation type="submission" date="2021-04" db="EMBL/GenBank/DDBJ databases">
        <authorList>
            <person name="Gilroy R."/>
        </authorList>
    </citation>
    <scope>NUCLEOTIDE SEQUENCE</scope>
    <source>
        <strain evidence="3">ChiGjej4B4-7305</strain>
    </source>
</reference>
<dbReference type="Gene3D" id="2.120.10.10">
    <property type="match status" value="1"/>
</dbReference>
<organism evidence="3 4">
    <name type="scientific">Candidatus Ruania gallistercoris</name>
    <dbReference type="NCBI Taxonomy" id="2838746"/>
    <lineage>
        <taxon>Bacteria</taxon>
        <taxon>Bacillati</taxon>
        <taxon>Actinomycetota</taxon>
        <taxon>Actinomycetes</taxon>
        <taxon>Micrococcales</taxon>
        <taxon>Ruaniaceae</taxon>
        <taxon>Ruania</taxon>
    </lineage>
</organism>
<keyword evidence="1" id="KW-0732">Signal</keyword>
<dbReference type="EMBL" id="DXBY01000333">
    <property type="protein sequence ID" value="HIZ37979.1"/>
    <property type="molecule type" value="Genomic_DNA"/>
</dbReference>
<feature type="signal peptide" evidence="1">
    <location>
        <begin position="1"/>
        <end position="32"/>
    </location>
</feature>
<feature type="chain" id="PRO_5039366902" evidence="1">
    <location>
        <begin position="33"/>
        <end position="692"/>
    </location>
</feature>
<evidence type="ECO:0000313" key="4">
    <source>
        <dbReference type="Proteomes" id="UP000824037"/>
    </source>
</evidence>
<dbReference type="PROSITE" id="PS51318">
    <property type="entry name" value="TAT"/>
    <property type="match status" value="1"/>
</dbReference>
<dbReference type="CDD" id="cd15482">
    <property type="entry name" value="Sialidase_non-viral"/>
    <property type="match status" value="1"/>
</dbReference>
<dbReference type="PANTHER" id="PTHR43752">
    <property type="entry name" value="BNR/ASP-BOX REPEAT FAMILY PROTEIN"/>
    <property type="match status" value="1"/>
</dbReference>
<dbReference type="PANTHER" id="PTHR43752:SF2">
    <property type="entry name" value="BNR_ASP-BOX REPEAT FAMILY PROTEIN"/>
    <property type="match status" value="1"/>
</dbReference>
<sequence length="692" mass="73859">MTHSLVQTRPTTRRRRGSVAAALAGVVALALAVVPGQVAAAAPADGAVRSFDEEALGEAPADCETVGDVSVAEAGFGGADEANRAMRLVDQDSSVYTRAWCHYPQTEERSVSYRFSPAQFDAGPYVAIQGAEGTSANGVWRFTFNRDGDDIRIAAYDGSSFADVATVVDGAAPGEWVDVTINATVDRAELIVNGVRFETDRRNAESATLGDIFFGSAGQSAVGIDYYIDDLAVAGELPEDAFTGLDIEPLLDDFVDAGEIVDAPVSRFRLPDGTAVSDFTVATTWRGTSVPVELTRPDADGWVNVLMTHRFGEGESGLLRTVVTGPDGSESVTVQSVTASSRTQPDVVIATAEGDQRPFFPEIAHLDDGRLVTVYYWSNEHSPGDNGGEPGEIRWTESTDGGQTWSEPRVIIDTPEDDRDPQITQLRDGTLVLTWFQTDWADYPTEAATITGTYVARSEDGGQTWSDPALVESSMSCGCGPRHGHYYLGWSAESGNVVELDNGDLLVPLYGTRPDDALGRASVVRSTDGGRTWPLENEVMLPAPPAVGLSETEVAVLPGGHITAVIRPGFVSDSFDGGRTWSVASPVPWSMQAPDLLTLPGGKLLLTYGGQDYGSNEPVVGRLLRRSQTWTDTSPVLLYLSRQNVDQGDPSSAVVQGSQYLTVSYDTNINAVVGTFSSIRDYVPTARPGHTG</sequence>
<proteinExistence type="predicted"/>
<comment type="caution">
    <text evidence="3">The sequence shown here is derived from an EMBL/GenBank/DDBJ whole genome shotgun (WGS) entry which is preliminary data.</text>
</comment>
<dbReference type="InterPro" id="IPR036278">
    <property type="entry name" value="Sialidase_sf"/>
</dbReference>
<reference evidence="3" key="1">
    <citation type="journal article" date="2021" name="PeerJ">
        <title>Extensive microbial diversity within the chicken gut microbiome revealed by metagenomics and culture.</title>
        <authorList>
            <person name="Gilroy R."/>
            <person name="Ravi A."/>
            <person name="Getino M."/>
            <person name="Pursley I."/>
            <person name="Horton D.L."/>
            <person name="Alikhan N.F."/>
            <person name="Baker D."/>
            <person name="Gharbi K."/>
            <person name="Hall N."/>
            <person name="Watson M."/>
            <person name="Adriaenssens E.M."/>
            <person name="Foster-Nyarko E."/>
            <person name="Jarju S."/>
            <person name="Secka A."/>
            <person name="Antonio M."/>
            <person name="Oren A."/>
            <person name="Chaudhuri R.R."/>
            <person name="La Ragione R."/>
            <person name="Hildebrand F."/>
            <person name="Pallen M.J."/>
        </authorList>
    </citation>
    <scope>NUCLEOTIDE SEQUENCE</scope>
    <source>
        <strain evidence="3">ChiGjej4B4-7305</strain>
    </source>
</reference>
<dbReference type="Pfam" id="PF13088">
    <property type="entry name" value="BNR_2"/>
    <property type="match status" value="1"/>
</dbReference>
<keyword evidence="3" id="KW-0378">Hydrolase</keyword>
<evidence type="ECO:0000256" key="1">
    <source>
        <dbReference type="SAM" id="SignalP"/>
    </source>
</evidence>
<accession>A0A9D2EHU7</accession>